<dbReference type="Gene3D" id="3.40.50.150">
    <property type="entry name" value="Vaccinia Virus protein VP39"/>
    <property type="match status" value="2"/>
</dbReference>
<dbReference type="InterPro" id="IPR001091">
    <property type="entry name" value="RM_Methyltransferase"/>
</dbReference>
<protein>
    <recommendedName>
        <fullName evidence="8">Methyltransferase</fullName>
        <ecNumber evidence="8">2.1.1.-</ecNumber>
    </recommendedName>
</protein>
<name>A0A7V3ZYN9_UNCW3</name>
<comment type="catalytic activity">
    <reaction evidence="7">
        <text>a 2'-deoxycytidine in DNA + S-adenosyl-L-methionine = an N(4)-methyl-2'-deoxycytidine in DNA + S-adenosyl-L-homocysteine + H(+)</text>
        <dbReference type="Rhea" id="RHEA:16857"/>
        <dbReference type="Rhea" id="RHEA-COMP:11369"/>
        <dbReference type="Rhea" id="RHEA-COMP:13674"/>
        <dbReference type="ChEBI" id="CHEBI:15378"/>
        <dbReference type="ChEBI" id="CHEBI:57856"/>
        <dbReference type="ChEBI" id="CHEBI:59789"/>
        <dbReference type="ChEBI" id="CHEBI:85452"/>
        <dbReference type="ChEBI" id="CHEBI:137933"/>
        <dbReference type="EC" id="2.1.1.113"/>
    </reaction>
</comment>
<dbReference type="GO" id="GO:0032259">
    <property type="term" value="P:methylation"/>
    <property type="evidence" value="ECO:0007669"/>
    <property type="project" value="UniProtKB-KW"/>
</dbReference>
<evidence type="ECO:0000256" key="7">
    <source>
        <dbReference type="ARBA" id="ARBA00049120"/>
    </source>
</evidence>
<keyword evidence="3 10" id="KW-0808">Transferase</keyword>
<dbReference type="AlphaFoldDB" id="A0A7V3ZYN9"/>
<proteinExistence type="inferred from homology"/>
<dbReference type="EMBL" id="DTDJ01000046">
    <property type="protein sequence ID" value="HGL18097.1"/>
    <property type="molecule type" value="Genomic_DNA"/>
</dbReference>
<evidence type="ECO:0000256" key="5">
    <source>
        <dbReference type="ARBA" id="ARBA00022747"/>
    </source>
</evidence>
<gene>
    <name evidence="10" type="ORF">ENU66_07205</name>
</gene>
<feature type="domain" description="DNA methylase N-4/N-6" evidence="9">
    <location>
        <begin position="391"/>
        <end position="481"/>
    </location>
</feature>
<dbReference type="PRINTS" id="PR00508">
    <property type="entry name" value="S21N4MTFRASE"/>
</dbReference>
<dbReference type="GO" id="GO:0008170">
    <property type="term" value="F:N-methyltransferase activity"/>
    <property type="evidence" value="ECO:0007669"/>
    <property type="project" value="InterPro"/>
</dbReference>
<sequence length="491" mass="56651">MVKAIIGDVRKIYHLLEDNSIDCVITSPPYWQQRDYGIEGQIGQETSPEDYAKEIAYVFELLWPKLKTSATIFLNIGYKFQNEEFLLIPELVSFEMRKLGYLLKNKIIWYKPNAMPTPARNRLNNTYEAIFFFVKNVGKEVFYFNLAELYESSELFTSRLSTNIENLLSGKIEDNLTTRSKRVGIVTGVNKRFLKVLWNDGQEENIEFADEQKEATFRCENCYHKINYWDISLSYANYGNFLCPNCKTTNLPIPEFHNEVHEEREWLFSINLSTKSRLTNAKGSEKYKKAKLLTSSPAGRLAITGEKLVLKRKWIFPQPLIADYLKRHLKKSNITVGALEKILGYNYTAAHWLRKDFSHWGKGGSLPRPSDWKKLKEVLKLDSRYDRLLTDVVAVISTVRPHPKGKNIGDVWEIPTEPYEGEHFAVFPKKLVERCIKLGCPPGGTVLDPFAGSGTVGEVALKLNRKAILIEINPDYKKLILERCRNVEFIE</sequence>
<feature type="domain" description="DNA methylase N-4/N-6" evidence="9">
    <location>
        <begin position="21"/>
        <end position="151"/>
    </location>
</feature>
<keyword evidence="5" id="KW-0680">Restriction system</keyword>
<evidence type="ECO:0000256" key="2">
    <source>
        <dbReference type="ARBA" id="ARBA00022603"/>
    </source>
</evidence>
<evidence type="ECO:0000256" key="1">
    <source>
        <dbReference type="ARBA" id="ARBA00010203"/>
    </source>
</evidence>
<dbReference type="PROSITE" id="PS00093">
    <property type="entry name" value="N4_MTASE"/>
    <property type="match status" value="1"/>
</dbReference>
<evidence type="ECO:0000259" key="9">
    <source>
        <dbReference type="Pfam" id="PF01555"/>
    </source>
</evidence>
<dbReference type="Pfam" id="PF01555">
    <property type="entry name" value="N6_N4_Mtase"/>
    <property type="match status" value="2"/>
</dbReference>
<dbReference type="GO" id="GO:0015667">
    <property type="term" value="F:site-specific DNA-methyltransferase (cytosine-N4-specific) activity"/>
    <property type="evidence" value="ECO:0007669"/>
    <property type="project" value="UniProtKB-EC"/>
</dbReference>
<evidence type="ECO:0000256" key="4">
    <source>
        <dbReference type="ARBA" id="ARBA00022691"/>
    </source>
</evidence>
<keyword evidence="4" id="KW-0949">S-adenosyl-L-methionine</keyword>
<evidence type="ECO:0000313" key="10">
    <source>
        <dbReference type="EMBL" id="HGL18097.1"/>
    </source>
</evidence>
<reference evidence="10" key="1">
    <citation type="journal article" date="2020" name="mSystems">
        <title>Genome- and Community-Level Interaction Insights into Carbon Utilization and Element Cycling Functions of Hydrothermarchaeota in Hydrothermal Sediment.</title>
        <authorList>
            <person name="Zhou Z."/>
            <person name="Liu Y."/>
            <person name="Xu W."/>
            <person name="Pan J."/>
            <person name="Luo Z.H."/>
            <person name="Li M."/>
        </authorList>
    </citation>
    <scope>NUCLEOTIDE SEQUENCE [LARGE SCALE GENOMIC DNA]</scope>
    <source>
        <strain evidence="10">SpSt-69</strain>
    </source>
</reference>
<dbReference type="GO" id="GO:0009307">
    <property type="term" value="P:DNA restriction-modification system"/>
    <property type="evidence" value="ECO:0007669"/>
    <property type="project" value="UniProtKB-KW"/>
</dbReference>
<accession>A0A7V3ZYN9</accession>
<dbReference type="InterPro" id="IPR017985">
    <property type="entry name" value="MeTrfase_CN4_CS"/>
</dbReference>
<dbReference type="GO" id="GO:0003677">
    <property type="term" value="F:DNA binding"/>
    <property type="evidence" value="ECO:0007669"/>
    <property type="project" value="UniProtKB-KW"/>
</dbReference>
<organism evidence="10">
    <name type="scientific">candidate division WOR-3 bacterium</name>
    <dbReference type="NCBI Taxonomy" id="2052148"/>
    <lineage>
        <taxon>Bacteria</taxon>
        <taxon>Bacteria division WOR-3</taxon>
    </lineage>
</organism>
<dbReference type="SUPFAM" id="SSF53335">
    <property type="entry name" value="S-adenosyl-L-methionine-dependent methyltransferases"/>
    <property type="match status" value="1"/>
</dbReference>
<keyword evidence="2 10" id="KW-0489">Methyltransferase</keyword>
<dbReference type="InterPro" id="IPR029063">
    <property type="entry name" value="SAM-dependent_MTases_sf"/>
</dbReference>
<evidence type="ECO:0000256" key="3">
    <source>
        <dbReference type="ARBA" id="ARBA00022679"/>
    </source>
</evidence>
<dbReference type="EC" id="2.1.1.-" evidence="8"/>
<keyword evidence="6" id="KW-0238">DNA-binding</keyword>
<comment type="similarity">
    <text evidence="1">Belongs to the N(4)/N(6)-methyltransferase family. N(4) subfamily.</text>
</comment>
<comment type="caution">
    <text evidence="10">The sequence shown here is derived from an EMBL/GenBank/DDBJ whole genome shotgun (WGS) entry which is preliminary data.</text>
</comment>
<evidence type="ECO:0000256" key="6">
    <source>
        <dbReference type="ARBA" id="ARBA00023125"/>
    </source>
</evidence>
<evidence type="ECO:0000256" key="8">
    <source>
        <dbReference type="RuleBase" id="RU362026"/>
    </source>
</evidence>
<dbReference type="InterPro" id="IPR002941">
    <property type="entry name" value="DNA_methylase_N4/N6"/>
</dbReference>